<evidence type="ECO:0000313" key="1">
    <source>
        <dbReference type="EMBL" id="MEQ2257092.1"/>
    </source>
</evidence>
<evidence type="ECO:0000313" key="2">
    <source>
        <dbReference type="Proteomes" id="UP001482620"/>
    </source>
</evidence>
<reference evidence="1 2" key="1">
    <citation type="submission" date="2021-06" db="EMBL/GenBank/DDBJ databases">
        <authorList>
            <person name="Palmer J.M."/>
        </authorList>
    </citation>
    <scope>NUCLEOTIDE SEQUENCE [LARGE SCALE GENOMIC DNA]</scope>
    <source>
        <strain evidence="2">if_2019</strain>
        <tissue evidence="1">Muscle</tissue>
    </source>
</reference>
<keyword evidence="2" id="KW-1185">Reference proteome</keyword>
<name>A0ABV0VLJ4_9TELE</name>
<proteinExistence type="predicted"/>
<comment type="caution">
    <text evidence="1">The sequence shown here is derived from an EMBL/GenBank/DDBJ whole genome shotgun (WGS) entry which is preliminary data.</text>
</comment>
<sequence>MLSSLITFLCQLPESGTERGCRGCKFTKTEWMDESNLSKGVNASFFFFLNRRRKYFFIMQKVPPTPDRGRVYISTGYIHPALCSIQCCCELELQSTCGCVFMYDKRDSLDPVSKIKHACTRLGSL</sequence>
<organism evidence="1 2">
    <name type="scientific">Ilyodon furcidens</name>
    <name type="common">goldbreast splitfin</name>
    <dbReference type="NCBI Taxonomy" id="33524"/>
    <lineage>
        <taxon>Eukaryota</taxon>
        <taxon>Metazoa</taxon>
        <taxon>Chordata</taxon>
        <taxon>Craniata</taxon>
        <taxon>Vertebrata</taxon>
        <taxon>Euteleostomi</taxon>
        <taxon>Actinopterygii</taxon>
        <taxon>Neopterygii</taxon>
        <taxon>Teleostei</taxon>
        <taxon>Neoteleostei</taxon>
        <taxon>Acanthomorphata</taxon>
        <taxon>Ovalentaria</taxon>
        <taxon>Atherinomorphae</taxon>
        <taxon>Cyprinodontiformes</taxon>
        <taxon>Goodeidae</taxon>
        <taxon>Ilyodon</taxon>
    </lineage>
</organism>
<protein>
    <submittedName>
        <fullName evidence="1">Uncharacterized protein</fullName>
    </submittedName>
</protein>
<dbReference type="Proteomes" id="UP001482620">
    <property type="component" value="Unassembled WGS sequence"/>
</dbReference>
<gene>
    <name evidence="1" type="ORF">ILYODFUR_030983</name>
</gene>
<accession>A0ABV0VLJ4</accession>
<dbReference type="EMBL" id="JAHRIQ010108980">
    <property type="protein sequence ID" value="MEQ2257092.1"/>
    <property type="molecule type" value="Genomic_DNA"/>
</dbReference>